<reference evidence="1 2" key="1">
    <citation type="submission" date="2023-07" db="EMBL/GenBank/DDBJ databases">
        <title>Genomic Encyclopedia of Type Strains, Phase IV (KMG-IV): sequencing the most valuable type-strain genomes for metagenomic binning, comparative biology and taxonomic classification.</title>
        <authorList>
            <person name="Goeker M."/>
        </authorList>
    </citation>
    <scope>NUCLEOTIDE SEQUENCE [LARGE SCALE GENOMIC DNA]</scope>
    <source>
        <strain evidence="1 2">T98</strain>
    </source>
</reference>
<sequence>MIELKGYDAAAFIADMKYTDDKLLKRGRRRHGFSLTDRPRVDPEESRIKRWKMENQKSEYILKYLREHCSNTDYARKYEENNKWSKQLMFPTEESKKCERLAEDVRHCTMKREKISCYTCCFVCYTPAMCVGTNCPLLPENRRPH</sequence>
<evidence type="ECO:0000313" key="1">
    <source>
        <dbReference type="EMBL" id="MDT3426671.1"/>
    </source>
</evidence>
<comment type="caution">
    <text evidence="1">The sequence shown here is derived from an EMBL/GenBank/DDBJ whole genome shotgun (WGS) entry which is preliminary data.</text>
</comment>
<accession>A0ABU3H773</accession>
<keyword evidence="2" id="KW-1185">Reference proteome</keyword>
<gene>
    <name evidence="1" type="ORF">J2Z22_002205</name>
</gene>
<dbReference type="RefSeq" id="WP_156940575.1">
    <property type="nucleotide sequence ID" value="NZ_JAUSUY010000008.1"/>
</dbReference>
<dbReference type="Proteomes" id="UP001248709">
    <property type="component" value="Unassembled WGS sequence"/>
</dbReference>
<organism evidence="1 2">
    <name type="scientific">Paenibacillus forsythiae</name>
    <dbReference type="NCBI Taxonomy" id="365616"/>
    <lineage>
        <taxon>Bacteria</taxon>
        <taxon>Bacillati</taxon>
        <taxon>Bacillota</taxon>
        <taxon>Bacilli</taxon>
        <taxon>Bacillales</taxon>
        <taxon>Paenibacillaceae</taxon>
        <taxon>Paenibacillus</taxon>
    </lineage>
</organism>
<protein>
    <recommendedName>
        <fullName evidence="3">Transposase DDE domain-containing protein</fullName>
    </recommendedName>
</protein>
<evidence type="ECO:0008006" key="3">
    <source>
        <dbReference type="Google" id="ProtNLM"/>
    </source>
</evidence>
<dbReference type="EMBL" id="JAUSUY010000008">
    <property type="protein sequence ID" value="MDT3426671.1"/>
    <property type="molecule type" value="Genomic_DNA"/>
</dbReference>
<proteinExistence type="predicted"/>
<name>A0ABU3H773_9BACL</name>
<evidence type="ECO:0000313" key="2">
    <source>
        <dbReference type="Proteomes" id="UP001248709"/>
    </source>
</evidence>